<evidence type="ECO:0000256" key="2">
    <source>
        <dbReference type="SAM" id="MobiDB-lite"/>
    </source>
</evidence>
<dbReference type="EMBL" id="JACCFS010000001">
    <property type="protein sequence ID" value="NYJ37786.1"/>
    <property type="molecule type" value="Genomic_DNA"/>
</dbReference>
<dbReference type="PANTHER" id="PTHR38133">
    <property type="entry name" value="SLR1429 PROTEIN"/>
    <property type="match status" value="1"/>
</dbReference>
<reference evidence="4 5" key="1">
    <citation type="submission" date="2020-07" db="EMBL/GenBank/DDBJ databases">
        <title>Sequencing the genomes of 1000 actinobacteria strains.</title>
        <authorList>
            <person name="Klenk H.-P."/>
        </authorList>
    </citation>
    <scope>NUCLEOTIDE SEQUENCE [LARGE SCALE GENOMIC DNA]</scope>
    <source>
        <strain evidence="4 5">DSM 44442</strain>
    </source>
</reference>
<dbReference type="Proteomes" id="UP000572051">
    <property type="component" value="Unassembled WGS sequence"/>
</dbReference>
<evidence type="ECO:0000313" key="4">
    <source>
        <dbReference type="EMBL" id="NYJ37786.1"/>
    </source>
</evidence>
<dbReference type="GO" id="GO:0008270">
    <property type="term" value="F:zinc ion binding"/>
    <property type="evidence" value="ECO:0007669"/>
    <property type="project" value="UniProtKB-KW"/>
</dbReference>
<dbReference type="InterPro" id="IPR007527">
    <property type="entry name" value="Znf_SWIM"/>
</dbReference>
<feature type="compositionally biased region" description="Polar residues" evidence="2">
    <location>
        <begin position="282"/>
        <end position="291"/>
    </location>
</feature>
<proteinExistence type="predicted"/>
<accession>A0A7Z0JCZ4</accession>
<keyword evidence="1" id="KW-0479">Metal-binding</keyword>
<evidence type="ECO:0000313" key="5">
    <source>
        <dbReference type="Proteomes" id="UP000572051"/>
    </source>
</evidence>
<organism evidence="4 5">
    <name type="scientific">Nocardiopsis aegyptia</name>
    <dbReference type="NCBI Taxonomy" id="220378"/>
    <lineage>
        <taxon>Bacteria</taxon>
        <taxon>Bacillati</taxon>
        <taxon>Actinomycetota</taxon>
        <taxon>Actinomycetes</taxon>
        <taxon>Streptosporangiales</taxon>
        <taxon>Nocardiopsidaceae</taxon>
        <taxon>Nocardiopsis</taxon>
    </lineage>
</organism>
<feature type="domain" description="SWIM-type" evidence="3">
    <location>
        <begin position="109"/>
        <end position="144"/>
    </location>
</feature>
<protein>
    <submittedName>
        <fullName evidence="4">Putative Zn finger protein</fullName>
    </submittedName>
</protein>
<dbReference type="PROSITE" id="PS50966">
    <property type="entry name" value="ZF_SWIM"/>
    <property type="match status" value="1"/>
</dbReference>
<gene>
    <name evidence="4" type="ORF">HNR10_005667</name>
</gene>
<sequence>MSAYDWIDDRGRGERFLDPLRATGDGPRFARGRAYADQGRVTAVTITPGAVRAVVGGSRPYTVTVHQPTVSHEVLVSAMRAIGADPYLRETLLAGEPAPEVEDILDVHGAVLFPDHLHDLRTRCSCPDRGDPCKHVAAVLFTLADTFDRDPLALLNWRGADDHVLAALAVDSGDAADPDGAEPGEPGPLSVDLEPLLELTADFWTGAEPPPVPSAAAYDPLPHWDAGPPPVVAALGRLYTALREGSVLPGEIGSRTATAPPGESPRDGDWAPRQGPAPLGEPTQNDDTARS</sequence>
<dbReference type="AlphaFoldDB" id="A0A7Z0JCZ4"/>
<keyword evidence="1" id="KW-0863">Zinc-finger</keyword>
<evidence type="ECO:0000259" key="3">
    <source>
        <dbReference type="PROSITE" id="PS50966"/>
    </source>
</evidence>
<evidence type="ECO:0000256" key="1">
    <source>
        <dbReference type="PROSITE-ProRule" id="PRU00325"/>
    </source>
</evidence>
<dbReference type="RefSeq" id="WP_179828817.1">
    <property type="nucleotide sequence ID" value="NZ_JACCFS010000001.1"/>
</dbReference>
<keyword evidence="5" id="KW-1185">Reference proteome</keyword>
<dbReference type="PANTHER" id="PTHR38133:SF1">
    <property type="entry name" value="SLR1429 PROTEIN"/>
    <property type="match status" value="1"/>
</dbReference>
<dbReference type="Pfam" id="PF04434">
    <property type="entry name" value="SWIM"/>
    <property type="match status" value="1"/>
</dbReference>
<comment type="caution">
    <text evidence="4">The sequence shown here is derived from an EMBL/GenBank/DDBJ whole genome shotgun (WGS) entry which is preliminary data.</text>
</comment>
<keyword evidence="1" id="KW-0862">Zinc</keyword>
<feature type="region of interest" description="Disordered" evidence="2">
    <location>
        <begin position="247"/>
        <end position="291"/>
    </location>
</feature>
<name>A0A7Z0JCZ4_9ACTN</name>